<protein>
    <recommendedName>
        <fullName evidence="8">Phosphatase and actin regulator</fullName>
    </recommendedName>
</protein>
<reference evidence="6 7" key="1">
    <citation type="submission" date="2022-05" db="EMBL/GenBank/DDBJ databases">
        <title>A multi-omics perspective on studying reproductive biology in Daphnia sinensis.</title>
        <authorList>
            <person name="Jia J."/>
        </authorList>
    </citation>
    <scope>NUCLEOTIDE SEQUENCE [LARGE SCALE GENOMIC DNA]</scope>
    <source>
        <strain evidence="6 7">WSL</strain>
    </source>
</reference>
<sequence>MAESEKVGNAFSCVSPGVESNAHNSETNSLDDENMTFQASNESLDSVGNAQLDTLSAPGGREVTKGKKMGRRSNQKKTGRHSHSNGTHVGGVGGVTGSGQTLPAPINSWNNLPLERSKSKFASLSRLFKPWKWRVRRKSDKLESVSQTLERKMSMRAHRDELIQKGILLPDLANATSPTNTSNTLSTIAETSRAKRGKSGGTHRSLCDSSLAELAALAN</sequence>
<dbReference type="PANTHER" id="PTHR12751:SF18">
    <property type="entry name" value="PHOSPHATASE AND ACTIN REGULATOR 1"/>
    <property type="match status" value="1"/>
</dbReference>
<evidence type="ECO:0000256" key="2">
    <source>
        <dbReference type="ARBA" id="ARBA00022737"/>
    </source>
</evidence>
<evidence type="ECO:0000256" key="4">
    <source>
        <dbReference type="PROSITE-ProRule" id="PRU00401"/>
    </source>
</evidence>
<dbReference type="GO" id="GO:0030036">
    <property type="term" value="P:actin cytoskeleton organization"/>
    <property type="evidence" value="ECO:0007669"/>
    <property type="project" value="TreeGrafter"/>
</dbReference>
<feature type="compositionally biased region" description="Low complexity" evidence="5">
    <location>
        <begin position="173"/>
        <end position="187"/>
    </location>
</feature>
<dbReference type="Pfam" id="PF02755">
    <property type="entry name" value="RPEL"/>
    <property type="match status" value="1"/>
</dbReference>
<feature type="region of interest" description="Disordered" evidence="5">
    <location>
        <begin position="1"/>
        <end position="102"/>
    </location>
</feature>
<evidence type="ECO:0000256" key="1">
    <source>
        <dbReference type="ARBA" id="ARBA00009795"/>
    </source>
</evidence>
<keyword evidence="7" id="KW-1185">Reference proteome</keyword>
<evidence type="ECO:0000313" key="7">
    <source>
        <dbReference type="Proteomes" id="UP000820818"/>
    </source>
</evidence>
<feature type="compositionally biased region" description="Basic residues" evidence="5">
    <location>
        <begin position="66"/>
        <end position="83"/>
    </location>
</feature>
<dbReference type="Proteomes" id="UP000820818">
    <property type="component" value="Linkage Group LG10"/>
</dbReference>
<feature type="compositionally biased region" description="Gly residues" evidence="5">
    <location>
        <begin position="88"/>
        <end position="97"/>
    </location>
</feature>
<evidence type="ECO:0000313" key="6">
    <source>
        <dbReference type="EMBL" id="KAI9551414.1"/>
    </source>
</evidence>
<organism evidence="6 7">
    <name type="scientific">Daphnia sinensis</name>
    <dbReference type="NCBI Taxonomy" id="1820382"/>
    <lineage>
        <taxon>Eukaryota</taxon>
        <taxon>Metazoa</taxon>
        <taxon>Ecdysozoa</taxon>
        <taxon>Arthropoda</taxon>
        <taxon>Crustacea</taxon>
        <taxon>Branchiopoda</taxon>
        <taxon>Diplostraca</taxon>
        <taxon>Cladocera</taxon>
        <taxon>Anomopoda</taxon>
        <taxon>Daphniidae</taxon>
        <taxon>Daphnia</taxon>
        <taxon>Daphnia similis group</taxon>
    </lineage>
</organism>
<feature type="region of interest" description="Disordered" evidence="5">
    <location>
        <begin position="173"/>
        <end position="205"/>
    </location>
</feature>
<comment type="similarity">
    <text evidence="1">Belongs to the phosphatase and actin regulator family.</text>
</comment>
<dbReference type="EMBL" id="WJBH02000010">
    <property type="protein sequence ID" value="KAI9551414.1"/>
    <property type="molecule type" value="Genomic_DNA"/>
</dbReference>
<dbReference type="AlphaFoldDB" id="A0AAD5PNU7"/>
<gene>
    <name evidence="6" type="ORF">GHT06_021747</name>
</gene>
<evidence type="ECO:0000256" key="5">
    <source>
        <dbReference type="SAM" id="MobiDB-lite"/>
    </source>
</evidence>
<evidence type="ECO:0000256" key="3">
    <source>
        <dbReference type="ARBA" id="ARBA00023203"/>
    </source>
</evidence>
<dbReference type="PROSITE" id="PS51073">
    <property type="entry name" value="RPEL"/>
    <property type="match status" value="1"/>
</dbReference>
<proteinExistence type="inferred from homology"/>
<keyword evidence="3" id="KW-0009">Actin-binding</keyword>
<feature type="compositionally biased region" description="Polar residues" evidence="5">
    <location>
        <begin position="35"/>
        <end position="54"/>
    </location>
</feature>
<dbReference type="InterPro" id="IPR004018">
    <property type="entry name" value="RPEL_repeat"/>
</dbReference>
<evidence type="ECO:0008006" key="8">
    <source>
        <dbReference type="Google" id="ProtNLM"/>
    </source>
</evidence>
<accession>A0AAD5PNU7</accession>
<dbReference type="GO" id="GO:0003779">
    <property type="term" value="F:actin binding"/>
    <property type="evidence" value="ECO:0007669"/>
    <property type="project" value="UniProtKB-KW"/>
</dbReference>
<feature type="repeat" description="RPEL" evidence="4">
    <location>
        <begin position="147"/>
        <end position="172"/>
    </location>
</feature>
<comment type="caution">
    <text evidence="6">The sequence shown here is derived from an EMBL/GenBank/DDBJ whole genome shotgun (WGS) entry which is preliminary data.</text>
</comment>
<dbReference type="PANTHER" id="PTHR12751">
    <property type="entry name" value="PHOSPHATASE AND ACTIN REGULATOR PHACTR"/>
    <property type="match status" value="1"/>
</dbReference>
<keyword evidence="2" id="KW-0677">Repeat</keyword>
<name>A0AAD5PNU7_9CRUS</name>